<dbReference type="Pfam" id="PF03548">
    <property type="entry name" value="LolA"/>
    <property type="match status" value="1"/>
</dbReference>
<comment type="subcellular location">
    <subcellularLocation>
        <location evidence="1 10">Periplasm</location>
    </subcellularLocation>
</comment>
<keyword evidence="7 10" id="KW-0574">Periplasm</keyword>
<feature type="chain" id="PRO_5009003934" description="Outer-membrane lipoprotein carrier protein" evidence="10">
    <location>
        <begin position="20"/>
        <end position="209"/>
    </location>
</feature>
<comment type="similarity">
    <text evidence="2 10">Belongs to the LolA family.</text>
</comment>
<keyword evidence="6 10" id="KW-0732">Signal</keyword>
<dbReference type="NCBIfam" id="TIGR00547">
    <property type="entry name" value="lolA"/>
    <property type="match status" value="1"/>
</dbReference>
<evidence type="ECO:0000256" key="6">
    <source>
        <dbReference type="ARBA" id="ARBA00022729"/>
    </source>
</evidence>
<evidence type="ECO:0000256" key="1">
    <source>
        <dbReference type="ARBA" id="ARBA00004418"/>
    </source>
</evidence>
<dbReference type="GO" id="GO:0044874">
    <property type="term" value="P:lipoprotein localization to outer membrane"/>
    <property type="evidence" value="ECO:0007669"/>
    <property type="project" value="UniProtKB-UniRule"/>
</dbReference>
<evidence type="ECO:0000256" key="5">
    <source>
        <dbReference type="ARBA" id="ARBA00022448"/>
    </source>
</evidence>
<evidence type="ECO:0000313" key="11">
    <source>
        <dbReference type="EMBL" id="BAU48551.1"/>
    </source>
</evidence>
<dbReference type="Proteomes" id="UP000218899">
    <property type="component" value="Chromosome"/>
</dbReference>
<feature type="signal peptide" evidence="10">
    <location>
        <begin position="1"/>
        <end position="19"/>
    </location>
</feature>
<accession>A0A1B4VBZ6</accession>
<keyword evidence="9 10" id="KW-0143">Chaperone</keyword>
<dbReference type="OrthoDB" id="9787361at2"/>
<comment type="function">
    <text evidence="10">Participates in the translocation of lipoproteins from the inner membrane to the outer membrane. Only forms a complex with a lipoprotein if the residue after the N-terminal Cys is not an aspartate (The Asp acts as a targeting signal to indicate that the lipoprotein should stay in the inner membrane).</text>
</comment>
<evidence type="ECO:0000256" key="8">
    <source>
        <dbReference type="ARBA" id="ARBA00022927"/>
    </source>
</evidence>
<evidence type="ECO:0000256" key="7">
    <source>
        <dbReference type="ARBA" id="ARBA00022764"/>
    </source>
</evidence>
<evidence type="ECO:0000256" key="3">
    <source>
        <dbReference type="ARBA" id="ARBA00011245"/>
    </source>
</evidence>
<dbReference type="GO" id="GO:0030288">
    <property type="term" value="C:outer membrane-bounded periplasmic space"/>
    <property type="evidence" value="ECO:0007669"/>
    <property type="project" value="TreeGrafter"/>
</dbReference>
<evidence type="ECO:0000256" key="9">
    <source>
        <dbReference type="ARBA" id="ARBA00023186"/>
    </source>
</evidence>
<dbReference type="SUPFAM" id="SSF89392">
    <property type="entry name" value="Prokaryotic lipoproteins and lipoprotein localization factors"/>
    <property type="match status" value="1"/>
</dbReference>
<evidence type="ECO:0000256" key="10">
    <source>
        <dbReference type="HAMAP-Rule" id="MF_00240"/>
    </source>
</evidence>
<proteinExistence type="inferred from homology"/>
<evidence type="ECO:0000256" key="4">
    <source>
        <dbReference type="ARBA" id="ARBA00014035"/>
    </source>
</evidence>
<keyword evidence="12" id="KW-1185">Reference proteome</keyword>
<gene>
    <name evidence="10" type="primary">lolA</name>
    <name evidence="11" type="ORF">SVA_1999</name>
</gene>
<evidence type="ECO:0000256" key="2">
    <source>
        <dbReference type="ARBA" id="ARBA00007615"/>
    </source>
</evidence>
<name>A0A1B4VBZ6_9GAMM</name>
<dbReference type="Gene3D" id="2.50.20.10">
    <property type="entry name" value="Lipoprotein localisation LolA/LolB/LppX"/>
    <property type="match status" value="1"/>
</dbReference>
<keyword evidence="5 10" id="KW-0813">Transport</keyword>
<dbReference type="PANTHER" id="PTHR35869:SF1">
    <property type="entry name" value="OUTER-MEMBRANE LIPOPROTEIN CARRIER PROTEIN"/>
    <property type="match status" value="1"/>
</dbReference>
<dbReference type="KEGG" id="sva:SVA_1999"/>
<dbReference type="EMBL" id="AP014936">
    <property type="protein sequence ID" value="BAU48551.1"/>
    <property type="molecule type" value="Genomic_DNA"/>
</dbReference>
<dbReference type="InterPro" id="IPR029046">
    <property type="entry name" value="LolA/LolB/LppX"/>
</dbReference>
<dbReference type="CDD" id="cd16325">
    <property type="entry name" value="LolA"/>
    <property type="match status" value="1"/>
</dbReference>
<comment type="subunit">
    <text evidence="3 10">Monomer.</text>
</comment>
<reference evidence="11 12" key="1">
    <citation type="submission" date="2015-08" db="EMBL/GenBank/DDBJ databases">
        <title>Complete genome sequence of Sulfurifustis variabilis.</title>
        <authorList>
            <person name="Miura A."/>
            <person name="Kojima H."/>
            <person name="Fukui M."/>
        </authorList>
    </citation>
    <scope>NUCLEOTIDE SEQUENCE [LARGE SCALE GENOMIC DNA]</scope>
    <source>
        <strain evidence="12">skN76</strain>
    </source>
</reference>
<dbReference type="RefSeq" id="WP_096461046.1">
    <property type="nucleotide sequence ID" value="NZ_AP014936.1"/>
</dbReference>
<dbReference type="AlphaFoldDB" id="A0A1B4VBZ6"/>
<dbReference type="HAMAP" id="MF_00240">
    <property type="entry name" value="LolA"/>
    <property type="match status" value="1"/>
</dbReference>
<protein>
    <recommendedName>
        <fullName evidence="4 10">Outer-membrane lipoprotein carrier protein</fullName>
    </recommendedName>
</protein>
<evidence type="ECO:0000313" key="12">
    <source>
        <dbReference type="Proteomes" id="UP000218899"/>
    </source>
</evidence>
<keyword evidence="8 10" id="KW-0653">Protein transport</keyword>
<organism evidence="11 12">
    <name type="scientific">Sulfurifustis variabilis</name>
    <dbReference type="NCBI Taxonomy" id="1675686"/>
    <lineage>
        <taxon>Bacteria</taxon>
        <taxon>Pseudomonadati</taxon>
        <taxon>Pseudomonadota</taxon>
        <taxon>Gammaproteobacteria</taxon>
        <taxon>Acidiferrobacterales</taxon>
        <taxon>Acidiferrobacteraceae</taxon>
        <taxon>Sulfurifustis</taxon>
    </lineage>
</organism>
<sequence length="209" mass="23509" precursor="true">MRRLLLAAALAGFIGPLVAATEAPGAIQSLNRFFNEVKSYTAAFHQDLLDETGKPVQESTGRLWIERPNKFRWNYDKPYKQQIVGDGGKIWIHDEELQQVTVREMGQALLDTPAVLLAGKGRLEDQFTIKNLGTQGKLEWVQLVPRKKESGFEEFRIGFEKGKIRQLDLVDGLGQTTRYTLRDGMENVKISPARFVFEPPPGVDVVGEP</sequence>
<dbReference type="GO" id="GO:0042953">
    <property type="term" value="P:lipoprotein transport"/>
    <property type="evidence" value="ECO:0007669"/>
    <property type="project" value="InterPro"/>
</dbReference>
<dbReference type="PANTHER" id="PTHR35869">
    <property type="entry name" value="OUTER-MEMBRANE LIPOPROTEIN CARRIER PROTEIN"/>
    <property type="match status" value="1"/>
</dbReference>
<dbReference type="InterPro" id="IPR004564">
    <property type="entry name" value="OM_lipoprot_carrier_LolA-like"/>
</dbReference>
<dbReference type="InterPro" id="IPR018323">
    <property type="entry name" value="OM_lipoprot_carrier_LolA_Pbac"/>
</dbReference>